<dbReference type="GO" id="GO:0019509">
    <property type="term" value="P:L-methionine salvage from methylthioadenosine"/>
    <property type="evidence" value="ECO:0007669"/>
    <property type="project" value="UniProtKB-UniRule"/>
</dbReference>
<keyword evidence="2 6" id="KW-0028">Amino-acid biosynthesis</keyword>
<evidence type="ECO:0000256" key="6">
    <source>
        <dbReference type="HAMAP-Rule" id="MF_01684"/>
    </source>
</evidence>
<dbReference type="UniPathway" id="UPA00904">
    <property type="reaction ID" value="UER00871"/>
</dbReference>
<evidence type="ECO:0000313" key="8">
    <source>
        <dbReference type="EMBL" id="HFH29253.1"/>
    </source>
</evidence>
<dbReference type="InterPro" id="IPR010049">
    <property type="entry name" value="MTA_SAH_Nsdase"/>
</dbReference>
<feature type="domain" description="Nucleoside phosphorylase" evidence="7">
    <location>
        <begin position="2"/>
        <end position="233"/>
    </location>
</feature>
<feature type="active site" description="Proton acceptor" evidence="6">
    <location>
        <position position="11"/>
    </location>
</feature>
<dbReference type="NCBIfam" id="TIGR01704">
    <property type="entry name" value="MTA_SAH-Nsdase"/>
    <property type="match status" value="1"/>
</dbReference>
<accession>A0A7C3E8Y9</accession>
<name>A0A7C3E8Y9_9SPIR</name>
<dbReference type="NCBIfam" id="NF004079">
    <property type="entry name" value="PRK05584.1"/>
    <property type="match status" value="1"/>
</dbReference>
<evidence type="ECO:0000259" key="7">
    <source>
        <dbReference type="Pfam" id="PF01048"/>
    </source>
</evidence>
<dbReference type="Gene3D" id="3.40.50.1580">
    <property type="entry name" value="Nucleoside phosphorylase domain"/>
    <property type="match status" value="1"/>
</dbReference>
<comment type="similarity">
    <text evidence="6">Belongs to the PNP/UDP phosphorylase family. MtnN subfamily.</text>
</comment>
<dbReference type="GO" id="GO:0008782">
    <property type="term" value="F:adenosylhomocysteine nucleosidase activity"/>
    <property type="evidence" value="ECO:0007669"/>
    <property type="project" value="UniProtKB-UniRule"/>
</dbReference>
<sequence>MIGIIGAMEAEVELLRGMMQNQREHKIGAFAYRSGTLGNKEAVLLQCGIGKVQAAVGCAIMLETFKPTALINTGSAGGIAQNLHFGDVVISEGLIYHDVDVTAFGYLPGQIPGQPQIFRADTTLQVLAETAIVKLKQQGRLPARLNYSRGHIGSGDIFMHEPEKISHLRATFPTIQAVEMEGAAIAHCCTLFSTPFLVLRALSDIAGQESPMKFDEFLPIASRHSSEIVMELIQHL</sequence>
<organism evidence="8">
    <name type="scientific">Gracilinema caldarium</name>
    <dbReference type="NCBI Taxonomy" id="215591"/>
    <lineage>
        <taxon>Bacteria</taxon>
        <taxon>Pseudomonadati</taxon>
        <taxon>Spirochaetota</taxon>
        <taxon>Spirochaetia</taxon>
        <taxon>Spirochaetales</taxon>
        <taxon>Breznakiellaceae</taxon>
        <taxon>Gracilinema</taxon>
    </lineage>
</organism>
<feature type="active site" description="Proton donor" evidence="6">
    <location>
        <position position="204"/>
    </location>
</feature>
<comment type="catalytic activity">
    <reaction evidence="5">
        <text>5'-deoxyadenosine + H2O = 5-deoxy-D-ribose + adenine</text>
        <dbReference type="Rhea" id="RHEA:29859"/>
        <dbReference type="ChEBI" id="CHEBI:15377"/>
        <dbReference type="ChEBI" id="CHEBI:16708"/>
        <dbReference type="ChEBI" id="CHEBI:17319"/>
        <dbReference type="ChEBI" id="CHEBI:149540"/>
        <dbReference type="EC" id="3.2.2.9"/>
    </reaction>
    <physiologicalReaction direction="left-to-right" evidence="5">
        <dbReference type="Rhea" id="RHEA:29860"/>
    </physiologicalReaction>
</comment>
<dbReference type="GO" id="GO:0019284">
    <property type="term" value="P:L-methionine salvage from S-adenosylmethionine"/>
    <property type="evidence" value="ECO:0007669"/>
    <property type="project" value="TreeGrafter"/>
</dbReference>
<gene>
    <name evidence="6" type="primary">mtnN</name>
    <name evidence="8" type="ORF">ENS59_07040</name>
</gene>
<dbReference type="HAMAP" id="MF_01684">
    <property type="entry name" value="Salvage_MtnN"/>
    <property type="match status" value="1"/>
</dbReference>
<dbReference type="PANTHER" id="PTHR46832:SF1">
    <property type="entry name" value="5'-METHYLTHIOADENOSINE_S-ADENOSYLHOMOCYSTEINE NUCLEOSIDASE"/>
    <property type="match status" value="1"/>
</dbReference>
<comment type="caution">
    <text evidence="8">The sequence shown here is derived from an EMBL/GenBank/DDBJ whole genome shotgun (WGS) entry which is preliminary data.</text>
</comment>
<keyword evidence="8" id="KW-0326">Glycosidase</keyword>
<evidence type="ECO:0000256" key="3">
    <source>
        <dbReference type="ARBA" id="ARBA00022801"/>
    </source>
</evidence>
<dbReference type="GO" id="GO:0009164">
    <property type="term" value="P:nucleoside catabolic process"/>
    <property type="evidence" value="ECO:0007669"/>
    <property type="project" value="InterPro"/>
</dbReference>
<dbReference type="EMBL" id="DSVL01000215">
    <property type="protein sequence ID" value="HFH29253.1"/>
    <property type="molecule type" value="Genomic_DNA"/>
</dbReference>
<dbReference type="Pfam" id="PF01048">
    <property type="entry name" value="PNP_UDP_1"/>
    <property type="match status" value="1"/>
</dbReference>
<comment type="pathway">
    <text evidence="1 6">Amino-acid biosynthesis; L-methionine biosynthesis via salvage pathway; S-methyl-5-thio-alpha-D-ribose 1-phosphate from S-methyl-5'-thioadenosine (hydrolase route): step 1/2.</text>
</comment>
<evidence type="ECO:0000256" key="5">
    <source>
        <dbReference type="ARBA" id="ARBA00050313"/>
    </source>
</evidence>
<dbReference type="GO" id="GO:0005829">
    <property type="term" value="C:cytosol"/>
    <property type="evidence" value="ECO:0007669"/>
    <property type="project" value="TreeGrafter"/>
</dbReference>
<feature type="binding site" evidence="6">
    <location>
        <position position="77"/>
    </location>
    <ligand>
        <name>substrate</name>
    </ligand>
</feature>
<reference evidence="8" key="1">
    <citation type="journal article" date="2020" name="mSystems">
        <title>Genome- and Community-Level Interaction Insights into Carbon Utilization and Element Cycling Functions of Hydrothermarchaeota in Hydrothermal Sediment.</title>
        <authorList>
            <person name="Zhou Z."/>
            <person name="Liu Y."/>
            <person name="Xu W."/>
            <person name="Pan J."/>
            <person name="Luo Z.H."/>
            <person name="Li M."/>
        </authorList>
    </citation>
    <scope>NUCLEOTIDE SEQUENCE [LARGE SCALE GENOMIC DNA]</scope>
    <source>
        <strain evidence="8">SpSt-503</strain>
    </source>
</reference>
<dbReference type="FunFam" id="3.40.50.1580:FF:000001">
    <property type="entry name" value="MTA/SAH nucleosidase family protein"/>
    <property type="match status" value="1"/>
</dbReference>
<dbReference type="CDD" id="cd09008">
    <property type="entry name" value="MTAN"/>
    <property type="match status" value="1"/>
</dbReference>
<comment type="catalytic activity">
    <reaction evidence="6">
        <text>S-methyl-5'-thioadenosine + H2O = 5-(methylsulfanyl)-D-ribose + adenine</text>
        <dbReference type="Rhea" id="RHEA:13617"/>
        <dbReference type="ChEBI" id="CHEBI:15377"/>
        <dbReference type="ChEBI" id="CHEBI:16708"/>
        <dbReference type="ChEBI" id="CHEBI:17509"/>
        <dbReference type="ChEBI" id="CHEBI:78440"/>
        <dbReference type="EC" id="3.2.2.9"/>
    </reaction>
</comment>
<evidence type="ECO:0000256" key="1">
    <source>
        <dbReference type="ARBA" id="ARBA00004945"/>
    </source>
</evidence>
<comment type="function">
    <text evidence="6">Catalyzes the irreversible cleavage of the glycosidic bond in both 5'-methylthioadenosine (MTA) and S-adenosylhomocysteine (SAH/AdoHcy) to adenine and the corresponding thioribose, 5'-methylthioribose and S-ribosylhomocysteine, respectively. Also cleaves 5'-deoxyadenosine, a toxic by-product of radical S-adenosylmethionine (SAM) enzymes, into 5-deoxyribose and adenine.</text>
</comment>
<keyword evidence="4 6" id="KW-0486">Methionine biosynthesis</keyword>
<evidence type="ECO:0000256" key="4">
    <source>
        <dbReference type="ARBA" id="ARBA00023167"/>
    </source>
</evidence>
<protein>
    <recommendedName>
        <fullName evidence="6">5'-methylthioadenosine/S-adenosylhomocysteine nucleosidase</fullName>
        <shortName evidence="6">MTA/SAH nucleosidase</shortName>
        <shortName evidence="6">MTAN</shortName>
        <ecNumber evidence="6">3.2.2.9</ecNumber>
    </recommendedName>
    <alternativeName>
        <fullName evidence="6">5'-deoxyadenosine nucleosidase</fullName>
        <shortName evidence="6">DOA nucleosidase</shortName>
        <shortName evidence="6">dAdo nucleosidase</shortName>
    </alternativeName>
    <alternativeName>
        <fullName evidence="6">5'-methylthioadenosine nucleosidase</fullName>
        <shortName evidence="6">MTA nucleosidase</shortName>
    </alternativeName>
    <alternativeName>
        <fullName evidence="6">S-adenosylhomocysteine nucleosidase</fullName>
        <shortName evidence="6">AdoHcy nucleosidase</shortName>
        <shortName evidence="6">SAH nucleosidase</shortName>
        <shortName evidence="6">SRH nucleosidase</shortName>
    </alternativeName>
</protein>
<dbReference type="AlphaFoldDB" id="A0A7C3E8Y9"/>
<proteinExistence type="inferred from homology"/>
<dbReference type="InterPro" id="IPR035994">
    <property type="entry name" value="Nucleoside_phosphorylase_sf"/>
</dbReference>
<feature type="binding site" evidence="6">
    <location>
        <position position="159"/>
    </location>
    <ligand>
        <name>substrate</name>
    </ligand>
</feature>
<dbReference type="PANTHER" id="PTHR46832">
    <property type="entry name" value="5'-METHYLTHIOADENOSINE/S-ADENOSYLHOMOCYSTEINE NUCLEOSIDASE"/>
    <property type="match status" value="1"/>
</dbReference>
<evidence type="ECO:0000256" key="2">
    <source>
        <dbReference type="ARBA" id="ARBA00022605"/>
    </source>
</evidence>
<dbReference type="InterPro" id="IPR000845">
    <property type="entry name" value="Nucleoside_phosphorylase_d"/>
</dbReference>
<dbReference type="SUPFAM" id="SSF53167">
    <property type="entry name" value="Purine and uridine phosphorylases"/>
    <property type="match status" value="1"/>
</dbReference>
<comment type="catalytic activity">
    <reaction evidence="6">
        <text>S-adenosyl-L-homocysteine + H2O = S-(5-deoxy-D-ribos-5-yl)-L-homocysteine + adenine</text>
        <dbReference type="Rhea" id="RHEA:17805"/>
        <dbReference type="ChEBI" id="CHEBI:15377"/>
        <dbReference type="ChEBI" id="CHEBI:16708"/>
        <dbReference type="ChEBI" id="CHEBI:57856"/>
        <dbReference type="ChEBI" id="CHEBI:58195"/>
        <dbReference type="EC" id="3.2.2.9"/>
    </reaction>
</comment>
<keyword evidence="3 6" id="KW-0378">Hydrolase</keyword>
<dbReference type="GO" id="GO:0008930">
    <property type="term" value="F:methylthioadenosine nucleosidase activity"/>
    <property type="evidence" value="ECO:0007669"/>
    <property type="project" value="UniProtKB-UniRule"/>
</dbReference>
<dbReference type="EC" id="3.2.2.9" evidence="6"/>
<feature type="binding site" evidence="6">
    <location>
        <begin position="180"/>
        <end position="181"/>
    </location>
    <ligand>
        <name>substrate</name>
    </ligand>
</feature>